<organism evidence="1 2">
    <name type="scientific">Asparagus officinalis</name>
    <name type="common">Garden asparagus</name>
    <dbReference type="NCBI Taxonomy" id="4686"/>
    <lineage>
        <taxon>Eukaryota</taxon>
        <taxon>Viridiplantae</taxon>
        <taxon>Streptophyta</taxon>
        <taxon>Embryophyta</taxon>
        <taxon>Tracheophyta</taxon>
        <taxon>Spermatophyta</taxon>
        <taxon>Magnoliopsida</taxon>
        <taxon>Liliopsida</taxon>
        <taxon>Asparagales</taxon>
        <taxon>Asparagaceae</taxon>
        <taxon>Asparagoideae</taxon>
        <taxon>Asparagus</taxon>
    </lineage>
</organism>
<dbReference type="Proteomes" id="UP000243459">
    <property type="component" value="Unassembled WGS sequence"/>
</dbReference>
<feature type="non-terminal residue" evidence="1">
    <location>
        <position position="60"/>
    </location>
</feature>
<protein>
    <submittedName>
        <fullName evidence="1">Uncharacterized protein</fullName>
    </submittedName>
</protein>
<name>A0A1R3L761_ASPOF</name>
<gene>
    <name evidence="1" type="ORF">A4U43_UnF3290</name>
</gene>
<keyword evidence="2" id="KW-1185">Reference proteome</keyword>
<reference evidence="2" key="1">
    <citation type="journal article" date="2017" name="Nat. Commun.">
        <title>The asparagus genome sheds light on the origin and evolution of a young Y chromosome.</title>
        <authorList>
            <person name="Harkess A."/>
            <person name="Zhou J."/>
            <person name="Xu C."/>
            <person name="Bowers J.E."/>
            <person name="Van der Hulst R."/>
            <person name="Ayyampalayam S."/>
            <person name="Mercati F."/>
            <person name="Riccardi P."/>
            <person name="McKain M.R."/>
            <person name="Kakrana A."/>
            <person name="Tang H."/>
            <person name="Ray J."/>
            <person name="Groenendijk J."/>
            <person name="Arikit S."/>
            <person name="Mathioni S.M."/>
            <person name="Nakano M."/>
            <person name="Shan H."/>
            <person name="Telgmann-Rauber A."/>
            <person name="Kanno A."/>
            <person name="Yue Z."/>
            <person name="Chen H."/>
            <person name="Li W."/>
            <person name="Chen Y."/>
            <person name="Xu X."/>
            <person name="Zhang Y."/>
            <person name="Luo S."/>
            <person name="Chen H."/>
            <person name="Gao J."/>
            <person name="Mao Z."/>
            <person name="Pires J.C."/>
            <person name="Luo M."/>
            <person name="Kudrna D."/>
            <person name="Wing R.A."/>
            <person name="Meyers B.C."/>
            <person name="Yi K."/>
            <person name="Kong H."/>
            <person name="Lavrijsen P."/>
            <person name="Sunseri F."/>
            <person name="Falavigna A."/>
            <person name="Ye Y."/>
            <person name="Leebens-Mack J.H."/>
            <person name="Chen G."/>
        </authorList>
    </citation>
    <scope>NUCLEOTIDE SEQUENCE [LARGE SCALE GENOMIC DNA]</scope>
    <source>
        <strain evidence="2">cv. DH0086</strain>
    </source>
</reference>
<evidence type="ECO:0000313" key="2">
    <source>
        <dbReference type="Proteomes" id="UP000243459"/>
    </source>
</evidence>
<accession>A0A1R3L761</accession>
<proteinExistence type="predicted"/>
<sequence length="60" mass="6939">MVKLGVRVLRRERRVLTGLGEDGEVEEDEMVDRIKEEVAVVRAVVVEEEEVGRDRSRFGR</sequence>
<dbReference type="AlphaFoldDB" id="A0A1R3L761"/>
<evidence type="ECO:0000313" key="1">
    <source>
        <dbReference type="EMBL" id="ONK55443.1"/>
    </source>
</evidence>
<dbReference type="EMBL" id="KV863469">
    <property type="protein sequence ID" value="ONK55443.1"/>
    <property type="molecule type" value="Genomic_DNA"/>
</dbReference>